<evidence type="ECO:0000256" key="3">
    <source>
        <dbReference type="SAM" id="MobiDB-lite"/>
    </source>
</evidence>
<evidence type="ECO:0000259" key="4">
    <source>
        <dbReference type="Pfam" id="PF03389"/>
    </source>
</evidence>
<dbReference type="AlphaFoldDB" id="A0A846MB95"/>
<gene>
    <name evidence="5" type="ORF">FHS54_000014</name>
</gene>
<dbReference type="Pfam" id="PF03389">
    <property type="entry name" value="MobA_MobL"/>
    <property type="match status" value="1"/>
</dbReference>
<dbReference type="Proteomes" id="UP000576821">
    <property type="component" value="Unassembled WGS sequence"/>
</dbReference>
<feature type="domain" description="MobA/MobL protein" evidence="4">
    <location>
        <begin position="178"/>
        <end position="344"/>
    </location>
</feature>
<feature type="compositionally biased region" description="Basic and acidic residues" evidence="3">
    <location>
        <begin position="86"/>
        <end position="98"/>
    </location>
</feature>
<evidence type="ECO:0000313" key="6">
    <source>
        <dbReference type="Proteomes" id="UP000576821"/>
    </source>
</evidence>
<proteinExistence type="inferred from homology"/>
<dbReference type="InterPro" id="IPR005053">
    <property type="entry name" value="MobA_MobL"/>
</dbReference>
<protein>
    <recommendedName>
        <fullName evidence="4">MobA/MobL protein domain-containing protein</fullName>
    </recommendedName>
</protein>
<dbReference type="EMBL" id="JAASQR010000001">
    <property type="protein sequence ID" value="NIJ15065.1"/>
    <property type="molecule type" value="Genomic_DNA"/>
</dbReference>
<comment type="caution">
    <text evidence="5">The sequence shown here is derived from an EMBL/GenBank/DDBJ whole genome shotgun (WGS) entry which is preliminary data.</text>
</comment>
<sequence>MLLKTETEIWAQADAAICRIFMAGDRTARRMLATDRTIEGARRRCEVLRKLRARRGAIDHAGAEQEVERSMSSAWGKALHIRMPRAREAAPQRTDAKRRSGTPGRAARKAQVQPRAIRKYKAPLVDGRGRVALYLRVRYMGLKSKKWRPGISADHVIYILREAALETDGVDQNAVSLTNMGKTVEEIAACWRALEAVEEGYRANAKVQYRIVWNLPHQLTPAQRHDLVRDFCERNIGRLGLPWVAAVHRPDESGDERNYHAHVCFSTRPCERIGDHQWAIAQEKVNGLTDEAGLKRLRAEAAAHMNRACRKAELEMRFTHQSYQERGLNAERQAHVGPERMAAHDRGEAVAVIEQNARIVERNEAARVADDTAHVARLTERLMDFTGASLKVIDQRRRIVEVSRHVGQIRDHIKAVGRGLDGRIGMTSISAATAVAARSRKIVAGMTDSPVRAVNAEQREKAASILAIGRAMAARRQHHDLVETRRIATLTWVRTIKGRIQGQRDAAARLEHLLAQRERTASDRRGVVAIHVLVRRIAERAKVSLDGSRWHTLVQVTVAIDRIAKAARAIPARMAEPASCVRLPVRSATAAAIRTIAAKMRGKGMHDASRRAHHTSIATSLANVRATLAGYQEMRVVDDRQEARRLLLEAERPPYATRDGKVMLDLSRMTEAQSALIRAMDRQSCIDALGERIRRDREQDAARQRERARQRVEAERIASLGREVLVSSASLALAQTVSTRKCQDDERREVAVEAVPPPSDWAAVRTVRERAMRDWDVAQQRDDRGLARPGRSFDGTGSAPENIRRQPAQGPRFDPTRLGRDTER</sequence>
<comment type="similarity">
    <text evidence="1">Belongs to the MobA/MobL family.</text>
</comment>
<feature type="region of interest" description="Disordered" evidence="3">
    <location>
        <begin position="86"/>
        <end position="111"/>
    </location>
</feature>
<evidence type="ECO:0000256" key="2">
    <source>
        <dbReference type="ARBA" id="ARBA00022971"/>
    </source>
</evidence>
<keyword evidence="2" id="KW-0184">Conjugation</keyword>
<name>A0A846MB95_9SPHN</name>
<feature type="compositionally biased region" description="Basic and acidic residues" evidence="3">
    <location>
        <begin position="775"/>
        <end position="786"/>
    </location>
</feature>
<dbReference type="RefSeq" id="WP_167301760.1">
    <property type="nucleotide sequence ID" value="NZ_JAASQR010000001.1"/>
</dbReference>
<organism evidence="5 6">
    <name type="scientific">Sphingobium vermicomposti</name>
    <dbReference type="NCBI Taxonomy" id="529005"/>
    <lineage>
        <taxon>Bacteria</taxon>
        <taxon>Pseudomonadati</taxon>
        <taxon>Pseudomonadota</taxon>
        <taxon>Alphaproteobacteria</taxon>
        <taxon>Sphingomonadales</taxon>
        <taxon>Sphingomonadaceae</taxon>
        <taxon>Sphingobium</taxon>
    </lineage>
</organism>
<keyword evidence="6" id="KW-1185">Reference proteome</keyword>
<dbReference type="Gene3D" id="3.30.930.30">
    <property type="match status" value="1"/>
</dbReference>
<evidence type="ECO:0000256" key="1">
    <source>
        <dbReference type="ARBA" id="ARBA00010873"/>
    </source>
</evidence>
<reference evidence="5 6" key="1">
    <citation type="submission" date="2020-03" db="EMBL/GenBank/DDBJ databases">
        <title>Genomic Encyclopedia of Type Strains, Phase IV (KMG-IV): sequencing the most valuable type-strain genomes for metagenomic binning, comparative biology and taxonomic classification.</title>
        <authorList>
            <person name="Goeker M."/>
        </authorList>
    </citation>
    <scope>NUCLEOTIDE SEQUENCE [LARGE SCALE GENOMIC DNA]</scope>
    <source>
        <strain evidence="5 6">DSM 21299</strain>
    </source>
</reference>
<accession>A0A846MB95</accession>
<feature type="compositionally biased region" description="Basic and acidic residues" evidence="3">
    <location>
        <begin position="814"/>
        <end position="824"/>
    </location>
</feature>
<evidence type="ECO:0000313" key="5">
    <source>
        <dbReference type="EMBL" id="NIJ15065.1"/>
    </source>
</evidence>
<feature type="region of interest" description="Disordered" evidence="3">
    <location>
        <begin position="775"/>
        <end position="824"/>
    </location>
</feature>